<dbReference type="Pfam" id="PF04366">
    <property type="entry name" value="Ysc84"/>
    <property type="match status" value="1"/>
</dbReference>
<sequence>MRRRSVLKTGAATLTIVGLSLTRFPATMTEAVAAESGAAKRHEIDAKVNATLSRLFETVKGSKELVAKADGVLVFPAVIKAGFVAGGEYGQGALRVGGKTVGYYSTAAASFGLQAGAQSKAVIFLFMTHDALNSFRNSKGWSVGGEGSVALVTVGANGQIDTTTATAPVQAIVMTNAGLMGDVSLSGTKVSRLKI</sequence>
<keyword evidence="3" id="KW-1185">Reference proteome</keyword>
<dbReference type="Proteomes" id="UP000325273">
    <property type="component" value="Unassembled WGS sequence"/>
</dbReference>
<dbReference type="CDD" id="cd11524">
    <property type="entry name" value="SYLF"/>
    <property type="match status" value="1"/>
</dbReference>
<accession>A0A5B0GK85</accession>
<reference evidence="2 3" key="1">
    <citation type="submission" date="2019-08" db="EMBL/GenBank/DDBJ databases">
        <title>Paraburkholderia sp. DCY113.</title>
        <authorList>
            <person name="Kang J."/>
        </authorList>
    </citation>
    <scope>NUCLEOTIDE SEQUENCE [LARGE SCALE GENOMIC DNA]</scope>
    <source>
        <strain evidence="2 3">DCY113</strain>
    </source>
</reference>
<evidence type="ECO:0000313" key="2">
    <source>
        <dbReference type="EMBL" id="KAA1003867.1"/>
    </source>
</evidence>
<comment type="caution">
    <text evidence="2">The sequence shown here is derived from an EMBL/GenBank/DDBJ whole genome shotgun (WGS) entry which is preliminary data.</text>
</comment>
<evidence type="ECO:0000259" key="1">
    <source>
        <dbReference type="Pfam" id="PF04366"/>
    </source>
</evidence>
<proteinExistence type="predicted"/>
<evidence type="ECO:0000313" key="3">
    <source>
        <dbReference type="Proteomes" id="UP000325273"/>
    </source>
</evidence>
<dbReference type="EMBL" id="VTUZ01000032">
    <property type="protein sequence ID" value="KAA1003867.1"/>
    <property type="molecule type" value="Genomic_DNA"/>
</dbReference>
<name>A0A5B0GK85_9BURK</name>
<feature type="domain" description="Ysc84 actin-binding" evidence="1">
    <location>
        <begin position="108"/>
        <end position="191"/>
    </location>
</feature>
<dbReference type="AlphaFoldDB" id="A0A5B0GK85"/>
<organism evidence="2 3">
    <name type="scientific">Paraburkholderia panacisoli</name>
    <dbReference type="NCBI Taxonomy" id="2603818"/>
    <lineage>
        <taxon>Bacteria</taxon>
        <taxon>Pseudomonadati</taxon>
        <taxon>Pseudomonadota</taxon>
        <taxon>Betaproteobacteria</taxon>
        <taxon>Burkholderiales</taxon>
        <taxon>Burkholderiaceae</taxon>
        <taxon>Paraburkholderia</taxon>
    </lineage>
</organism>
<dbReference type="InterPro" id="IPR007461">
    <property type="entry name" value="Ysc84_actin-binding"/>
</dbReference>
<protein>
    <recommendedName>
        <fullName evidence="1">Ysc84 actin-binding domain-containing protein</fullName>
    </recommendedName>
</protein>
<gene>
    <name evidence="2" type="ORF">FVF58_34895</name>
</gene>